<evidence type="ECO:0000313" key="8">
    <source>
        <dbReference type="EMBL" id="WFD34575.1"/>
    </source>
</evidence>
<keyword evidence="4" id="KW-0833">Ubl conjugation pathway</keyword>
<dbReference type="GO" id="GO:0005634">
    <property type="term" value="C:nucleus"/>
    <property type="evidence" value="ECO:0007669"/>
    <property type="project" value="TreeGrafter"/>
</dbReference>
<reference evidence="8" key="1">
    <citation type="submission" date="2023-03" db="EMBL/GenBank/DDBJ databases">
        <title>Mating type loci evolution in Malassezia.</title>
        <authorList>
            <person name="Coelho M.A."/>
        </authorList>
    </citation>
    <scope>NUCLEOTIDE SEQUENCE</scope>
    <source>
        <strain evidence="8">CBS 11721</strain>
    </source>
</reference>
<evidence type="ECO:0000256" key="3">
    <source>
        <dbReference type="ARBA" id="ARBA00022670"/>
    </source>
</evidence>
<protein>
    <recommendedName>
        <fullName evidence="2">ubiquitinyl hydrolase 1</fullName>
        <ecNumber evidence="2">3.4.19.12</ecNumber>
    </recommendedName>
</protein>
<keyword evidence="5 8" id="KW-0378">Hydrolase</keyword>
<dbReference type="EMBL" id="CP119878">
    <property type="protein sequence ID" value="WFD34575.1"/>
    <property type="molecule type" value="Genomic_DNA"/>
</dbReference>
<evidence type="ECO:0000256" key="2">
    <source>
        <dbReference type="ARBA" id="ARBA00012759"/>
    </source>
</evidence>
<feature type="domain" description="USP" evidence="7">
    <location>
        <begin position="20"/>
        <end position="379"/>
    </location>
</feature>
<evidence type="ECO:0000256" key="1">
    <source>
        <dbReference type="ARBA" id="ARBA00000707"/>
    </source>
</evidence>
<dbReference type="GO" id="GO:0016579">
    <property type="term" value="P:protein deubiquitination"/>
    <property type="evidence" value="ECO:0007669"/>
    <property type="project" value="InterPro"/>
</dbReference>
<dbReference type="AlphaFoldDB" id="A0AAF0J5Z8"/>
<dbReference type="Gene3D" id="3.90.70.10">
    <property type="entry name" value="Cysteine proteinases"/>
    <property type="match status" value="1"/>
</dbReference>
<organism evidence="8 9">
    <name type="scientific">Malassezia cuniculi</name>
    <dbReference type="NCBI Taxonomy" id="948313"/>
    <lineage>
        <taxon>Eukaryota</taxon>
        <taxon>Fungi</taxon>
        <taxon>Dikarya</taxon>
        <taxon>Basidiomycota</taxon>
        <taxon>Ustilaginomycotina</taxon>
        <taxon>Malasseziomycetes</taxon>
        <taxon>Malasseziales</taxon>
        <taxon>Malasseziaceae</taxon>
        <taxon>Malassezia</taxon>
    </lineage>
</organism>
<accession>A0AAF0J5Z8</accession>
<dbReference type="PANTHER" id="PTHR24006">
    <property type="entry name" value="UBIQUITIN CARBOXYL-TERMINAL HYDROLASE"/>
    <property type="match status" value="1"/>
</dbReference>
<comment type="catalytic activity">
    <reaction evidence="1">
        <text>Thiol-dependent hydrolysis of ester, thioester, amide, peptide and isopeptide bonds formed by the C-terminal Gly of ubiquitin (a 76-residue protein attached to proteins as an intracellular targeting signal).</text>
        <dbReference type="EC" id="3.4.19.12"/>
    </reaction>
</comment>
<dbReference type="CDD" id="cd02257">
    <property type="entry name" value="Peptidase_C19"/>
    <property type="match status" value="1"/>
</dbReference>
<dbReference type="PANTHER" id="PTHR24006:SF687">
    <property type="entry name" value="UBIQUITIN CARBOXYL-TERMINAL HYDROLASE 10"/>
    <property type="match status" value="1"/>
</dbReference>
<dbReference type="PROSITE" id="PS50235">
    <property type="entry name" value="USP_3"/>
    <property type="match status" value="1"/>
</dbReference>
<dbReference type="SUPFAM" id="SSF54001">
    <property type="entry name" value="Cysteine proteinases"/>
    <property type="match status" value="1"/>
</dbReference>
<dbReference type="PROSITE" id="PS00973">
    <property type="entry name" value="USP_2"/>
    <property type="match status" value="1"/>
</dbReference>
<dbReference type="InterPro" id="IPR038765">
    <property type="entry name" value="Papain-like_cys_pep_sf"/>
</dbReference>
<dbReference type="GO" id="GO:0004843">
    <property type="term" value="F:cysteine-type deubiquitinase activity"/>
    <property type="evidence" value="ECO:0007669"/>
    <property type="project" value="UniProtKB-EC"/>
</dbReference>
<dbReference type="GO" id="GO:0006508">
    <property type="term" value="P:proteolysis"/>
    <property type="evidence" value="ECO:0007669"/>
    <property type="project" value="UniProtKB-KW"/>
</dbReference>
<name>A0AAF0J5Z8_9BASI</name>
<evidence type="ECO:0000259" key="7">
    <source>
        <dbReference type="PROSITE" id="PS50235"/>
    </source>
</evidence>
<evidence type="ECO:0000256" key="4">
    <source>
        <dbReference type="ARBA" id="ARBA00022786"/>
    </source>
</evidence>
<dbReference type="InterPro" id="IPR028889">
    <property type="entry name" value="USP"/>
</dbReference>
<dbReference type="PROSITE" id="PS00972">
    <property type="entry name" value="USP_1"/>
    <property type="match status" value="1"/>
</dbReference>
<keyword evidence="3" id="KW-0645">Protease</keyword>
<dbReference type="InterPro" id="IPR001394">
    <property type="entry name" value="Peptidase_C19_UCH"/>
</dbReference>
<dbReference type="Proteomes" id="UP001219933">
    <property type="component" value="Chromosome 2"/>
</dbReference>
<keyword evidence="9" id="KW-1185">Reference proteome</keyword>
<gene>
    <name evidence="8" type="ORF">MCUN1_001416</name>
</gene>
<dbReference type="GO" id="GO:0005829">
    <property type="term" value="C:cytosol"/>
    <property type="evidence" value="ECO:0007669"/>
    <property type="project" value="TreeGrafter"/>
</dbReference>
<evidence type="ECO:0000256" key="5">
    <source>
        <dbReference type="ARBA" id="ARBA00022801"/>
    </source>
</evidence>
<dbReference type="InterPro" id="IPR018200">
    <property type="entry name" value="USP_CS"/>
</dbReference>
<evidence type="ECO:0000256" key="6">
    <source>
        <dbReference type="ARBA" id="ARBA00022807"/>
    </source>
</evidence>
<proteinExistence type="predicted"/>
<dbReference type="EC" id="3.4.19.12" evidence="2"/>
<keyword evidence="6" id="KW-0788">Thiol protease</keyword>
<sequence length="379" mass="42718">MAELYDKAHECTQAPLLAPRGLVNLGNFCFANVILQMLAHTPAFYMFVTQLSTMVPQDLSNSTPLLESMIRFLGEFHEEGDRITDNDAFVPDYVYEAMRLHRRFDVMQIGHQEDAEEFFGLVLSTLHEEVQQVLERMKARQEIVARRLGRTHGRHVSEGDVPDVHFDTDALIVERPASPDEDAWLEVGQKGRTSLARSAKTSDSPLTRMFDGRLRSVLSVPGSKSSIMLEPYRSLPVDITHHHVVTIEDALAQITTTETISDVWAPALGKYAEATKQVFIEMLPPVLVLHLKRFVYDEVGGVQKSCKPIRYGATLQVPQEALSAPLRRTEAKPSYRLYGVVYHHGNLASGGHYTVDLLRQDNSGWLHIDDTQVPSIRLY</sequence>
<evidence type="ECO:0000313" key="9">
    <source>
        <dbReference type="Proteomes" id="UP001219933"/>
    </source>
</evidence>
<dbReference type="InterPro" id="IPR050164">
    <property type="entry name" value="Peptidase_C19"/>
</dbReference>
<dbReference type="Pfam" id="PF00443">
    <property type="entry name" value="UCH"/>
    <property type="match status" value="1"/>
</dbReference>